<dbReference type="InterPro" id="IPR036249">
    <property type="entry name" value="Thioredoxin-like_sf"/>
</dbReference>
<dbReference type="STRING" id="768670.Calni_0068"/>
<reference evidence="4 5" key="2">
    <citation type="journal article" date="2011" name="Stand. Genomic Sci.">
        <title>Complete genome sequence of Calditerrivibrio nitroreducens type strain (Yu37-1).</title>
        <authorList>
            <person name="Pitluck S."/>
            <person name="Sikorski J."/>
            <person name="Zeytun A."/>
            <person name="Lapidus A."/>
            <person name="Nolan M."/>
            <person name="Lucas S."/>
            <person name="Hammon N."/>
            <person name="Deshpande S."/>
            <person name="Cheng J.F."/>
            <person name="Tapia R."/>
            <person name="Han C."/>
            <person name="Goodwin L."/>
            <person name="Liolios K."/>
            <person name="Pagani I."/>
            <person name="Ivanova N."/>
            <person name="Mavromatis K."/>
            <person name="Pati A."/>
            <person name="Chen A."/>
            <person name="Palaniappan K."/>
            <person name="Hauser L."/>
            <person name="Chang Y.J."/>
            <person name="Jeffries C.D."/>
            <person name="Detter J.C."/>
            <person name="Brambilla E."/>
            <person name="Djao O.D."/>
            <person name="Rohde M."/>
            <person name="Spring S."/>
            <person name="Goker M."/>
            <person name="Woyke T."/>
            <person name="Bristow J."/>
            <person name="Eisen J.A."/>
            <person name="Markowitz V."/>
            <person name="Hugenholtz P."/>
            <person name="Kyrpides N.C."/>
            <person name="Klenk H.P."/>
            <person name="Land M."/>
        </authorList>
    </citation>
    <scope>NUCLEOTIDE SEQUENCE [LARGE SCALE GENOMIC DNA]</scope>
    <source>
        <strain evidence="5">DSM 19672 / NBRC 101217 / Yu37-1</strain>
    </source>
</reference>
<dbReference type="InterPro" id="IPR000866">
    <property type="entry name" value="AhpC/TSA"/>
</dbReference>
<protein>
    <submittedName>
        <fullName evidence="4">Alkyl hydroperoxide reductase/ Thiol specific antioxidant/ Mal allergen</fullName>
    </submittedName>
</protein>
<name>E4TIF9_CALNY</name>
<accession>E4TIF9</accession>
<gene>
    <name evidence="4" type="ordered locus">Calni_0068</name>
</gene>
<dbReference type="HOGENOM" id="CLU_042529_11_2_0"/>
<dbReference type="RefSeq" id="WP_013450201.1">
    <property type="nucleotide sequence ID" value="NC_014758.1"/>
</dbReference>
<keyword evidence="1" id="KW-0676">Redox-active center</keyword>
<dbReference type="OrthoDB" id="9796554at2"/>
<reference key="1">
    <citation type="submission" date="2010-11" db="EMBL/GenBank/DDBJ databases">
        <title>The complete genome of chromosome of Calditerrivibrio nitroreducens DSM 19672.</title>
        <authorList>
            <consortium name="US DOE Joint Genome Institute (JGI-PGF)"/>
            <person name="Lucas S."/>
            <person name="Copeland A."/>
            <person name="Lapidus A."/>
            <person name="Bruce D."/>
            <person name="Goodwin L."/>
            <person name="Pitluck S."/>
            <person name="Kyrpides N."/>
            <person name="Mavromatis K."/>
            <person name="Ivanova N."/>
            <person name="Mikhailova N."/>
            <person name="Zeytun A."/>
            <person name="Brettin T."/>
            <person name="Detter J.C."/>
            <person name="Tapia R."/>
            <person name="Han C."/>
            <person name="Land M."/>
            <person name="Hauser L."/>
            <person name="Markowitz V."/>
            <person name="Cheng J.-F."/>
            <person name="Hugenholtz P."/>
            <person name="Woyke T."/>
            <person name="Wu D."/>
            <person name="Spring S."/>
            <person name="Schroeder M."/>
            <person name="Brambilla E."/>
            <person name="Klenk H.-P."/>
            <person name="Eisen J.A."/>
        </authorList>
    </citation>
    <scope>NUCLEOTIDE SEQUENCE [LARGE SCALE GENOMIC DNA]</scope>
    <source>
        <strain>DSM 19672</strain>
    </source>
</reference>
<proteinExistence type="predicted"/>
<feature type="chain" id="PRO_5003187902" evidence="2">
    <location>
        <begin position="21"/>
        <end position="146"/>
    </location>
</feature>
<evidence type="ECO:0000256" key="1">
    <source>
        <dbReference type="ARBA" id="ARBA00023284"/>
    </source>
</evidence>
<dbReference type="Pfam" id="PF00578">
    <property type="entry name" value="AhpC-TSA"/>
    <property type="match status" value="1"/>
</dbReference>
<dbReference type="PANTHER" id="PTHR42852:SF18">
    <property type="entry name" value="CHROMOSOME UNDETERMINED SCAFFOLD_47, WHOLE GENOME SHOTGUN SEQUENCE"/>
    <property type="match status" value="1"/>
</dbReference>
<feature type="domain" description="Thioredoxin" evidence="3">
    <location>
        <begin position="5"/>
        <end position="146"/>
    </location>
</feature>
<dbReference type="SUPFAM" id="SSF52833">
    <property type="entry name" value="Thioredoxin-like"/>
    <property type="match status" value="1"/>
</dbReference>
<dbReference type="InterPro" id="IPR050553">
    <property type="entry name" value="Thioredoxin_ResA/DsbE_sf"/>
</dbReference>
<dbReference type="InterPro" id="IPR017937">
    <property type="entry name" value="Thioredoxin_CS"/>
</dbReference>
<dbReference type="KEGG" id="cni:Calni_0068"/>
<sequence precursor="true">MKKYVLILLLLRFFISPSHAEVKYIDESGLNKLLHQGYNKTVLVFWATYCPYCKALLQTLNENSIYFKRNKINIIAISVDKNPSLVTDFVEKVKYPFNFYIDRGDLKRKFNAYYIPVTAIFDKDGRLEDTFPGNKPFSELKSYLEE</sequence>
<dbReference type="GO" id="GO:0016491">
    <property type="term" value="F:oxidoreductase activity"/>
    <property type="evidence" value="ECO:0007669"/>
    <property type="project" value="InterPro"/>
</dbReference>
<dbReference type="EMBL" id="CP002347">
    <property type="protein sequence ID" value="ADR17984.1"/>
    <property type="molecule type" value="Genomic_DNA"/>
</dbReference>
<feature type="signal peptide" evidence="2">
    <location>
        <begin position="1"/>
        <end position="20"/>
    </location>
</feature>
<dbReference type="PROSITE" id="PS51352">
    <property type="entry name" value="THIOREDOXIN_2"/>
    <property type="match status" value="1"/>
</dbReference>
<evidence type="ECO:0000313" key="4">
    <source>
        <dbReference type="EMBL" id="ADR17984.1"/>
    </source>
</evidence>
<dbReference type="InterPro" id="IPR013766">
    <property type="entry name" value="Thioredoxin_domain"/>
</dbReference>
<dbReference type="Gene3D" id="3.40.30.10">
    <property type="entry name" value="Glutaredoxin"/>
    <property type="match status" value="1"/>
</dbReference>
<keyword evidence="2" id="KW-0732">Signal</keyword>
<dbReference type="eggNOG" id="COG0526">
    <property type="taxonomic scope" value="Bacteria"/>
</dbReference>
<evidence type="ECO:0000259" key="3">
    <source>
        <dbReference type="PROSITE" id="PS51352"/>
    </source>
</evidence>
<dbReference type="Proteomes" id="UP000007039">
    <property type="component" value="Chromosome"/>
</dbReference>
<dbReference type="PROSITE" id="PS00194">
    <property type="entry name" value="THIOREDOXIN_1"/>
    <property type="match status" value="1"/>
</dbReference>
<dbReference type="PANTHER" id="PTHR42852">
    <property type="entry name" value="THIOL:DISULFIDE INTERCHANGE PROTEIN DSBE"/>
    <property type="match status" value="1"/>
</dbReference>
<organism evidence="4 5">
    <name type="scientific">Calditerrivibrio nitroreducens (strain DSM 19672 / NBRC 101217 / Yu37-1)</name>
    <dbReference type="NCBI Taxonomy" id="768670"/>
    <lineage>
        <taxon>Bacteria</taxon>
        <taxon>Pseudomonadati</taxon>
        <taxon>Deferribacterota</taxon>
        <taxon>Deferribacteres</taxon>
        <taxon>Deferribacterales</taxon>
        <taxon>Calditerrivibrionaceae</taxon>
    </lineage>
</organism>
<evidence type="ECO:0000256" key="2">
    <source>
        <dbReference type="SAM" id="SignalP"/>
    </source>
</evidence>
<keyword evidence="5" id="KW-1185">Reference proteome</keyword>
<dbReference type="GO" id="GO:0016209">
    <property type="term" value="F:antioxidant activity"/>
    <property type="evidence" value="ECO:0007669"/>
    <property type="project" value="InterPro"/>
</dbReference>
<dbReference type="AlphaFoldDB" id="E4TIF9"/>
<evidence type="ECO:0000313" key="5">
    <source>
        <dbReference type="Proteomes" id="UP000007039"/>
    </source>
</evidence>
<dbReference type="CDD" id="cd02966">
    <property type="entry name" value="TlpA_like_family"/>
    <property type="match status" value="1"/>
</dbReference>